<protein>
    <submittedName>
        <fullName evidence="1">Uncharacterized protein</fullName>
    </submittedName>
</protein>
<reference evidence="1" key="2">
    <citation type="journal article" date="2015" name="Fish Shellfish Immunol.">
        <title>Early steps in the European eel (Anguilla anguilla)-Vibrio vulnificus interaction in the gills: Role of the RtxA13 toxin.</title>
        <authorList>
            <person name="Callol A."/>
            <person name="Pajuelo D."/>
            <person name="Ebbesson L."/>
            <person name="Teles M."/>
            <person name="MacKenzie S."/>
            <person name="Amaro C."/>
        </authorList>
    </citation>
    <scope>NUCLEOTIDE SEQUENCE</scope>
</reference>
<evidence type="ECO:0000313" key="1">
    <source>
        <dbReference type="EMBL" id="JAH21910.1"/>
    </source>
</evidence>
<accession>A0A0E9R0A8</accession>
<sequence>MRSLSHTRLVLYVLCFSYLHRYGKLEELLEKSFPLVKMPPIQPVVMQVLKHLPKASPD</sequence>
<organism evidence="1">
    <name type="scientific">Anguilla anguilla</name>
    <name type="common">European freshwater eel</name>
    <name type="synonym">Muraena anguilla</name>
    <dbReference type="NCBI Taxonomy" id="7936"/>
    <lineage>
        <taxon>Eukaryota</taxon>
        <taxon>Metazoa</taxon>
        <taxon>Chordata</taxon>
        <taxon>Craniata</taxon>
        <taxon>Vertebrata</taxon>
        <taxon>Euteleostomi</taxon>
        <taxon>Actinopterygii</taxon>
        <taxon>Neopterygii</taxon>
        <taxon>Teleostei</taxon>
        <taxon>Anguilliformes</taxon>
        <taxon>Anguillidae</taxon>
        <taxon>Anguilla</taxon>
    </lineage>
</organism>
<dbReference type="EMBL" id="GBXM01086667">
    <property type="protein sequence ID" value="JAH21910.1"/>
    <property type="molecule type" value="Transcribed_RNA"/>
</dbReference>
<proteinExistence type="predicted"/>
<reference evidence="1" key="1">
    <citation type="submission" date="2014-11" db="EMBL/GenBank/DDBJ databases">
        <authorList>
            <person name="Amaro Gonzalez C."/>
        </authorList>
    </citation>
    <scope>NUCLEOTIDE SEQUENCE</scope>
</reference>
<name>A0A0E9R0A8_ANGAN</name>
<dbReference type="AlphaFoldDB" id="A0A0E9R0A8"/>